<comment type="caution">
    <text evidence="1">The sequence shown here is derived from an EMBL/GenBank/DDBJ whole genome shotgun (WGS) entry which is preliminary data.</text>
</comment>
<organism evidence="1 2">
    <name type="scientific">Glycomyces algeriensis</name>
    <dbReference type="NCBI Taxonomy" id="256037"/>
    <lineage>
        <taxon>Bacteria</taxon>
        <taxon>Bacillati</taxon>
        <taxon>Actinomycetota</taxon>
        <taxon>Actinomycetes</taxon>
        <taxon>Glycomycetales</taxon>
        <taxon>Glycomycetaceae</taxon>
        <taxon>Glycomyces</taxon>
    </lineage>
</organism>
<keyword evidence="2" id="KW-1185">Reference proteome</keyword>
<proteinExistence type="predicted"/>
<evidence type="ECO:0000313" key="2">
    <source>
        <dbReference type="Proteomes" id="UP001144313"/>
    </source>
</evidence>
<name>A0A9W6G4M1_9ACTN</name>
<dbReference type="Pfam" id="PF22752">
    <property type="entry name" value="DUF488-N3i"/>
    <property type="match status" value="1"/>
</dbReference>
<dbReference type="RefSeq" id="WP_270118196.1">
    <property type="nucleotide sequence ID" value="NZ_BAAAOL010000016.1"/>
</dbReference>
<dbReference type="AlphaFoldDB" id="A0A9W6G4M1"/>
<dbReference type="PANTHER" id="PTHR36849">
    <property type="entry name" value="CYTOPLASMIC PROTEIN-RELATED"/>
    <property type="match status" value="1"/>
</dbReference>
<dbReference type="EMBL" id="BSDT01000001">
    <property type="protein sequence ID" value="GLI40939.1"/>
    <property type="molecule type" value="Genomic_DNA"/>
</dbReference>
<protein>
    <submittedName>
        <fullName evidence="1">Uncharacterized protein</fullName>
    </submittedName>
</protein>
<dbReference type="InterPro" id="IPR052552">
    <property type="entry name" value="YeaO-like"/>
</dbReference>
<dbReference type="Proteomes" id="UP001144313">
    <property type="component" value="Unassembled WGS sequence"/>
</dbReference>
<accession>A0A9W6G4M1</accession>
<reference evidence="1" key="1">
    <citation type="submission" date="2022-12" db="EMBL/GenBank/DDBJ databases">
        <title>Reference genome sequencing for broad-spectrum identification of bacterial and archaeal isolates by mass spectrometry.</title>
        <authorList>
            <person name="Sekiguchi Y."/>
            <person name="Tourlousse D.M."/>
        </authorList>
    </citation>
    <scope>NUCLEOTIDE SEQUENCE</scope>
    <source>
        <strain evidence="1">LLR39Z86</strain>
    </source>
</reference>
<evidence type="ECO:0000313" key="1">
    <source>
        <dbReference type="EMBL" id="GLI40939.1"/>
    </source>
</evidence>
<sequence>MGEITIERVYDYRADPQRAGAVFLVDRLWPRGVSKEDLDGVTWAQDAAPSPNLRIWFGHMADRFEEFTSRYRSELDGHPERAEPLLEAARSGPVTLLYAAKDPEVNHALVLKAWLEEQQSEPE</sequence>
<dbReference type="PANTHER" id="PTHR36849:SF1">
    <property type="entry name" value="CYTOPLASMIC PROTEIN"/>
    <property type="match status" value="1"/>
</dbReference>
<gene>
    <name evidence="1" type="ORF">GALLR39Z86_07890</name>
</gene>